<evidence type="ECO:0000256" key="1">
    <source>
        <dbReference type="ARBA" id="ARBA00023172"/>
    </source>
</evidence>
<dbReference type="InterPro" id="IPR013762">
    <property type="entry name" value="Integrase-like_cat_sf"/>
</dbReference>
<name>A0ABZ0UZ18_9RHOB</name>
<dbReference type="SUPFAM" id="SSF56349">
    <property type="entry name" value="DNA breaking-rejoining enzymes"/>
    <property type="match status" value="1"/>
</dbReference>
<proteinExistence type="predicted"/>
<dbReference type="Proteomes" id="UP001326567">
    <property type="component" value="Chromosome"/>
</dbReference>
<evidence type="ECO:0008006" key="4">
    <source>
        <dbReference type="Google" id="ProtNLM"/>
    </source>
</evidence>
<dbReference type="EMBL" id="CP139725">
    <property type="protein sequence ID" value="WPZ20998.1"/>
    <property type="molecule type" value="Genomic_DNA"/>
</dbReference>
<accession>A0ABZ0UZ18</accession>
<reference evidence="2 3" key="1">
    <citation type="submission" date="2023-11" db="EMBL/GenBank/DDBJ databases">
        <title>From the Deep-Sea to the Surface: Bacterial Genomes Isolated from the Moytirra Hydrothermal Vent Plume.</title>
        <authorList>
            <person name="Major S.R."/>
        </authorList>
    </citation>
    <scope>NUCLEOTIDE SEQUENCE [LARGE SCALE GENOMIC DNA]</scope>
    <source>
        <strain evidence="2 3">OXR-9</strain>
    </source>
</reference>
<dbReference type="Gene3D" id="1.10.443.10">
    <property type="entry name" value="Intergrase catalytic core"/>
    <property type="match status" value="1"/>
</dbReference>
<sequence>MAKPSAPRPSEVGSHLAELDEYRRSQWLQSDYSASVWTVADTHDANKTALINFNYRLADGRNLINADRLYATVKEYAWWLRDPRYSKIDDASTHATMVQSLMHLAHALSLRNIWSFAHLQPYDIEQLTEEIRYGADAVLRASERVEAYLESLRAANALEPKLFGGLPRYVIPTTGARTKIVHVDPIMAACGLPSNAKVLPRVAALIGREAKRNGLKKRDGAKLKPLRPLSNVTSQSMQRWLAPLEDLYIMRRQIAADGISFKPFPQGAARVAAVKGVGTERTPTPPPKLVLYLLEHSVRWICEHRSTEPTTRSEILLDAAACWVLIAAFSARRDEEIDDLRNGCLRGDDESGWWLQIYIEKTLQRKEWIPVPGLVARAIRKLEQISFSARQQTGTDDLFQWRSPLGNIFRLDVGRQLDEFAAAINVPQHQIPGKPPFDWHWHPHQFRRFFAILYFYRFEGATIEALSHHLRHFNLEMTRQYLTQDPEAAALWTDVEWGYMGHVARTIVAGERVVSGAAGERMKKTTRRLNDAFRRKLHVTSSERVGASLSTIMQRRGLVLRPKPWVTCTCPRTYVATSQAACRRSSPRQTDEVGPNFAAAGPSVCPSCPHAMIEGSRKPFIEEEIGYLEAVSETKPRDGTLFGELEQARLLELFEVKRTRYDHAQPLGDPASDKE</sequence>
<keyword evidence="1" id="KW-0233">DNA recombination</keyword>
<protein>
    <recommendedName>
        <fullName evidence="4">Phage integrase family protein</fullName>
    </recommendedName>
</protein>
<gene>
    <name evidence="2" type="ORF">T7987_12530</name>
</gene>
<dbReference type="RefSeq" id="WP_322328124.1">
    <property type="nucleotide sequence ID" value="NZ_CP139725.1"/>
</dbReference>
<evidence type="ECO:0000313" key="2">
    <source>
        <dbReference type="EMBL" id="WPZ20998.1"/>
    </source>
</evidence>
<dbReference type="InterPro" id="IPR011010">
    <property type="entry name" value="DNA_brk_join_enz"/>
</dbReference>
<organism evidence="2 3">
    <name type="scientific">Sulfitobacter faviae</name>
    <dbReference type="NCBI Taxonomy" id="1775881"/>
    <lineage>
        <taxon>Bacteria</taxon>
        <taxon>Pseudomonadati</taxon>
        <taxon>Pseudomonadota</taxon>
        <taxon>Alphaproteobacteria</taxon>
        <taxon>Rhodobacterales</taxon>
        <taxon>Roseobacteraceae</taxon>
        <taxon>Sulfitobacter</taxon>
    </lineage>
</organism>
<keyword evidence="3" id="KW-1185">Reference proteome</keyword>
<evidence type="ECO:0000313" key="3">
    <source>
        <dbReference type="Proteomes" id="UP001326567"/>
    </source>
</evidence>